<gene>
    <name evidence="7" type="ORF">Ga0609869_000915</name>
</gene>
<organism evidence="7 8">
    <name type="scientific">Rhodovulum iodosum</name>
    <dbReference type="NCBI Taxonomy" id="68291"/>
    <lineage>
        <taxon>Bacteria</taxon>
        <taxon>Pseudomonadati</taxon>
        <taxon>Pseudomonadota</taxon>
        <taxon>Alphaproteobacteria</taxon>
        <taxon>Rhodobacterales</taxon>
        <taxon>Paracoccaceae</taxon>
        <taxon>Rhodovulum</taxon>
    </lineage>
</organism>
<comment type="similarity">
    <text evidence="2">Belongs to the MipA/OmpV family.</text>
</comment>
<dbReference type="PANTHER" id="PTHR38776">
    <property type="entry name" value="MLTA-INTERACTING PROTEIN-RELATED"/>
    <property type="match status" value="1"/>
</dbReference>
<reference evidence="7 8" key="1">
    <citation type="submission" date="2024-06" db="EMBL/GenBank/DDBJ databases">
        <title>Genome of Rhodovulum iodosum, a marine photoferrotroph.</title>
        <authorList>
            <person name="Bianchini G."/>
            <person name="Nikeleit V."/>
            <person name="Kappler A."/>
            <person name="Bryce C."/>
            <person name="Sanchez-Baracaldo P."/>
        </authorList>
    </citation>
    <scope>NUCLEOTIDE SEQUENCE [LARGE SCALE GENOMIC DNA]</scope>
    <source>
        <strain evidence="7 8">UT/N1</strain>
    </source>
</reference>
<protein>
    <submittedName>
        <fullName evidence="7">Outer membrane protein</fullName>
    </submittedName>
</protein>
<feature type="signal peptide" evidence="6">
    <location>
        <begin position="1"/>
        <end position="19"/>
    </location>
</feature>
<proteinExistence type="inferred from homology"/>
<keyword evidence="4" id="KW-0472">Membrane</keyword>
<dbReference type="EMBL" id="JBEHHI010000001">
    <property type="protein sequence ID" value="MEX5727562.1"/>
    <property type="molecule type" value="Genomic_DNA"/>
</dbReference>
<dbReference type="Pfam" id="PF06629">
    <property type="entry name" value="MipA"/>
    <property type="match status" value="1"/>
</dbReference>
<keyword evidence="5" id="KW-0998">Cell outer membrane</keyword>
<dbReference type="InterPro" id="IPR010583">
    <property type="entry name" value="MipA"/>
</dbReference>
<evidence type="ECO:0000256" key="5">
    <source>
        <dbReference type="ARBA" id="ARBA00023237"/>
    </source>
</evidence>
<evidence type="ECO:0000313" key="8">
    <source>
        <dbReference type="Proteomes" id="UP001560019"/>
    </source>
</evidence>
<dbReference type="Proteomes" id="UP001560019">
    <property type="component" value="Unassembled WGS sequence"/>
</dbReference>
<accession>A0ABV3XQJ1</accession>
<keyword evidence="8" id="KW-1185">Reference proteome</keyword>
<comment type="caution">
    <text evidence="7">The sequence shown here is derived from an EMBL/GenBank/DDBJ whole genome shotgun (WGS) entry which is preliminary data.</text>
</comment>
<name>A0ABV3XQJ1_9RHOB</name>
<evidence type="ECO:0000256" key="3">
    <source>
        <dbReference type="ARBA" id="ARBA00022729"/>
    </source>
</evidence>
<keyword evidence="3 6" id="KW-0732">Signal</keyword>
<dbReference type="SUPFAM" id="SSF56925">
    <property type="entry name" value="OMPA-like"/>
    <property type="match status" value="1"/>
</dbReference>
<evidence type="ECO:0000313" key="7">
    <source>
        <dbReference type="EMBL" id="MEX5727562.1"/>
    </source>
</evidence>
<evidence type="ECO:0000256" key="6">
    <source>
        <dbReference type="SAM" id="SignalP"/>
    </source>
</evidence>
<comment type="subcellular location">
    <subcellularLocation>
        <location evidence="1">Cell outer membrane</location>
    </subcellularLocation>
</comment>
<evidence type="ECO:0000256" key="4">
    <source>
        <dbReference type="ARBA" id="ARBA00023136"/>
    </source>
</evidence>
<evidence type="ECO:0000256" key="1">
    <source>
        <dbReference type="ARBA" id="ARBA00004442"/>
    </source>
</evidence>
<dbReference type="InterPro" id="IPR011250">
    <property type="entry name" value="OMP/PagP_B-barrel"/>
</dbReference>
<feature type="chain" id="PRO_5046829535" evidence="6">
    <location>
        <begin position="20"/>
        <end position="251"/>
    </location>
</feature>
<dbReference type="PANTHER" id="PTHR38776:SF1">
    <property type="entry name" value="MLTA-INTERACTING PROTEIN-RELATED"/>
    <property type="match status" value="1"/>
</dbReference>
<sequence>MRTALFATVISITPLMASAESGVGLSFSAGLGGIVAPEYFGSEDYEAGVTGGFEFGHLRIGKLEFGDPDPNAVAMGLRPRGSFRLIGPRNDSDYSELAGLDDVDLSVELGGGIGYQTNGFLAFADVRYGVIGHESWVAEVGADAIFRPTTELTLTVGPRALWGSDSYTSTYFGVSPAEASSSAFSAYSPGEGLVGAGIEFGATYQFTPEWSLDGTVTWERLMGDAADSPIVQSDDSFSVSLVLMRRFSFGR</sequence>
<evidence type="ECO:0000256" key="2">
    <source>
        <dbReference type="ARBA" id="ARBA00005722"/>
    </source>
</evidence>